<evidence type="ECO:0000256" key="4">
    <source>
        <dbReference type="ARBA" id="ARBA00023136"/>
    </source>
</evidence>
<dbReference type="AlphaFoldDB" id="A0AAD4DRE2"/>
<comment type="caution">
    <text evidence="7">The sequence shown here is derived from an EMBL/GenBank/DDBJ whole genome shotgun (WGS) entry which is preliminary data.</text>
</comment>
<comment type="subcellular location">
    <subcellularLocation>
        <location evidence="1">Membrane</location>
        <topology evidence="1">Multi-pass membrane protein</topology>
    </subcellularLocation>
</comment>
<feature type="transmembrane region" description="Helical" evidence="6">
    <location>
        <begin position="418"/>
        <end position="436"/>
    </location>
</feature>
<feature type="region of interest" description="Disordered" evidence="5">
    <location>
        <begin position="303"/>
        <end position="332"/>
    </location>
</feature>
<dbReference type="EMBL" id="JABBWK010000126">
    <property type="protein sequence ID" value="KAG1891665.1"/>
    <property type="molecule type" value="Genomic_DNA"/>
</dbReference>
<name>A0AAD4DRE2_9AGAM</name>
<keyword evidence="8" id="KW-1185">Reference proteome</keyword>
<feature type="region of interest" description="Disordered" evidence="5">
    <location>
        <begin position="82"/>
        <end position="102"/>
    </location>
</feature>
<feature type="transmembrane region" description="Helical" evidence="6">
    <location>
        <begin position="525"/>
        <end position="548"/>
    </location>
</feature>
<evidence type="ECO:0000313" key="8">
    <source>
        <dbReference type="Proteomes" id="UP001195769"/>
    </source>
</evidence>
<feature type="transmembrane region" description="Helical" evidence="6">
    <location>
        <begin position="457"/>
        <end position="487"/>
    </location>
</feature>
<evidence type="ECO:0008006" key="9">
    <source>
        <dbReference type="Google" id="ProtNLM"/>
    </source>
</evidence>
<evidence type="ECO:0000256" key="1">
    <source>
        <dbReference type="ARBA" id="ARBA00004141"/>
    </source>
</evidence>
<proteinExistence type="predicted"/>
<dbReference type="RefSeq" id="XP_041218141.1">
    <property type="nucleotide sequence ID" value="XM_041368507.1"/>
</dbReference>
<evidence type="ECO:0000256" key="6">
    <source>
        <dbReference type="SAM" id="Phobius"/>
    </source>
</evidence>
<organism evidence="7 8">
    <name type="scientific">Suillus fuscotomentosus</name>
    <dbReference type="NCBI Taxonomy" id="1912939"/>
    <lineage>
        <taxon>Eukaryota</taxon>
        <taxon>Fungi</taxon>
        <taxon>Dikarya</taxon>
        <taxon>Basidiomycota</taxon>
        <taxon>Agaricomycotina</taxon>
        <taxon>Agaricomycetes</taxon>
        <taxon>Agaricomycetidae</taxon>
        <taxon>Boletales</taxon>
        <taxon>Suillineae</taxon>
        <taxon>Suillaceae</taxon>
        <taxon>Suillus</taxon>
    </lineage>
</organism>
<feature type="compositionally biased region" description="Polar residues" evidence="5">
    <location>
        <begin position="303"/>
        <end position="319"/>
    </location>
</feature>
<sequence>MYSNTCPSHAGRFPLIYDTSASSISNDSNETSQHGSNRTSSHDSHISGHSRSPTIDFQVQLHPDDLDGYYSVSYTSPDTLSDRWDSDGRCDSQESEPPHIPSIALPPDFDIDAALKLNTAEALHDVFRANGLEVDGSGPKWTLRCPDCKVWCQTSIPSGLMLWHEGQFSSLVSHRGSERCIHVRSLFQSDSTDSDLDLDPLNFSDSETQPLRAEAEEPSIDIPTELRLNTPDSLLKVFTPGHLAVGISDRSHWTLQCPDCDGWCQTSVSSDIPLFAPDQFKAFSNHRGSKKCLRAAAVKRQTVSSNVPDGNEASASQPILSDHRLSRSTSPRPVTTICTGIPVLWPEDLRPFVMLFPWERYHDGPDALPFLVDSSNPHLPRVRSKIARGCPPIHLPDSTKLLRFKGYKSSKLHVFPLYSRWCLFIGIGLASYIYSLDASTTYAYLTFATSFFGKHSLISSITVAQSLIVAVAYVGVLIFYVLGYAVIASAPNVSTIAGGIILYAVGYTGLQLLTQIIIADITTLAWRGLVVSLVSAPFLVNAFIGSNISSAVIEHIGWRWGYGMFAILVPISLAPLIITLLWAERKAKKLALLDSTKPRTRSVSVSSPPSLKHESTLARFLRSAEQLDFVGLVLLGFAVSLTLLPLTISQTVNGQRKNGSIIAMLAMGVVLLAVFAVWDLRYATMPVIAPRFVRNRSVVCAACIGFFDFMYSFVLVVKPWSIVNATYFIQTQSVALTFFGILAGLSMRFLHRYKYVLVIGLVIRLA</sequence>
<feature type="transmembrane region" description="Helical" evidence="6">
    <location>
        <begin position="560"/>
        <end position="583"/>
    </location>
</feature>
<gene>
    <name evidence="7" type="ORF">F5891DRAFT_1197581</name>
</gene>
<keyword evidence="4 6" id="KW-0472">Membrane</keyword>
<dbReference type="Gene3D" id="1.20.1250.20">
    <property type="entry name" value="MFS general substrate transporter like domains"/>
    <property type="match status" value="1"/>
</dbReference>
<evidence type="ECO:0000313" key="7">
    <source>
        <dbReference type="EMBL" id="KAG1891665.1"/>
    </source>
</evidence>
<feature type="transmembrane region" description="Helical" evidence="6">
    <location>
        <begin position="493"/>
        <end position="513"/>
    </location>
</feature>
<dbReference type="InterPro" id="IPR036259">
    <property type="entry name" value="MFS_trans_sf"/>
</dbReference>
<accession>A0AAD4DRE2</accession>
<feature type="transmembrane region" description="Helical" evidence="6">
    <location>
        <begin position="727"/>
        <end position="745"/>
    </location>
</feature>
<keyword evidence="3 6" id="KW-1133">Transmembrane helix</keyword>
<dbReference type="GO" id="GO:0022857">
    <property type="term" value="F:transmembrane transporter activity"/>
    <property type="evidence" value="ECO:0007669"/>
    <property type="project" value="TreeGrafter"/>
</dbReference>
<evidence type="ECO:0000256" key="3">
    <source>
        <dbReference type="ARBA" id="ARBA00022989"/>
    </source>
</evidence>
<keyword evidence="2 6" id="KW-0812">Transmembrane</keyword>
<dbReference type="GeneID" id="64662805"/>
<evidence type="ECO:0000256" key="5">
    <source>
        <dbReference type="SAM" id="MobiDB-lite"/>
    </source>
</evidence>
<dbReference type="GO" id="GO:0005886">
    <property type="term" value="C:plasma membrane"/>
    <property type="evidence" value="ECO:0007669"/>
    <property type="project" value="TreeGrafter"/>
</dbReference>
<feature type="transmembrane region" description="Helical" evidence="6">
    <location>
        <begin position="660"/>
        <end position="678"/>
    </location>
</feature>
<reference evidence="7" key="1">
    <citation type="journal article" date="2020" name="New Phytol.">
        <title>Comparative genomics reveals dynamic genome evolution in host specialist ectomycorrhizal fungi.</title>
        <authorList>
            <person name="Lofgren L.A."/>
            <person name="Nguyen N.H."/>
            <person name="Vilgalys R."/>
            <person name="Ruytinx J."/>
            <person name="Liao H.L."/>
            <person name="Branco S."/>
            <person name="Kuo A."/>
            <person name="LaButti K."/>
            <person name="Lipzen A."/>
            <person name="Andreopoulos W."/>
            <person name="Pangilinan J."/>
            <person name="Riley R."/>
            <person name="Hundley H."/>
            <person name="Na H."/>
            <person name="Barry K."/>
            <person name="Grigoriev I.V."/>
            <person name="Stajich J.E."/>
            <person name="Kennedy P.G."/>
        </authorList>
    </citation>
    <scope>NUCLEOTIDE SEQUENCE</scope>
    <source>
        <strain evidence="7">FC203</strain>
    </source>
</reference>
<dbReference type="SUPFAM" id="SSF103473">
    <property type="entry name" value="MFS general substrate transporter"/>
    <property type="match status" value="1"/>
</dbReference>
<dbReference type="PANTHER" id="PTHR23501">
    <property type="entry name" value="MAJOR FACILITATOR SUPERFAMILY"/>
    <property type="match status" value="1"/>
</dbReference>
<dbReference type="PANTHER" id="PTHR23501:SF87">
    <property type="entry name" value="SIDEROPHORE IRON TRANSPORTER 2"/>
    <property type="match status" value="1"/>
</dbReference>
<feature type="transmembrane region" description="Helical" evidence="6">
    <location>
        <begin position="698"/>
        <end position="721"/>
    </location>
</feature>
<feature type="transmembrane region" description="Helical" evidence="6">
    <location>
        <begin position="629"/>
        <end position="648"/>
    </location>
</feature>
<protein>
    <recommendedName>
        <fullName evidence="9">MFS general substrate transporter</fullName>
    </recommendedName>
</protein>
<evidence type="ECO:0000256" key="2">
    <source>
        <dbReference type="ARBA" id="ARBA00022692"/>
    </source>
</evidence>
<feature type="region of interest" description="Disordered" evidence="5">
    <location>
        <begin position="24"/>
        <end position="51"/>
    </location>
</feature>
<feature type="compositionally biased region" description="Basic and acidic residues" evidence="5">
    <location>
        <begin position="82"/>
        <end position="92"/>
    </location>
</feature>
<dbReference type="Proteomes" id="UP001195769">
    <property type="component" value="Unassembled WGS sequence"/>
</dbReference>
<feature type="compositionally biased region" description="Polar residues" evidence="5">
    <location>
        <begin position="24"/>
        <end position="39"/>
    </location>
</feature>